<evidence type="ECO:0000313" key="1">
    <source>
        <dbReference type="EMBL" id="DAD98758.1"/>
    </source>
</evidence>
<dbReference type="EMBL" id="BK015266">
    <property type="protein sequence ID" value="DAD98758.1"/>
    <property type="molecule type" value="Genomic_DNA"/>
</dbReference>
<protein>
    <submittedName>
        <fullName evidence="1">Uncharacterized protein</fullName>
    </submittedName>
</protein>
<accession>A0A8S5NVI1</accession>
<name>A0A8S5NVI1_9CAUD</name>
<organism evidence="1">
    <name type="scientific">Myoviridae sp. ctPT18</name>
    <dbReference type="NCBI Taxonomy" id="2825098"/>
    <lineage>
        <taxon>Viruses</taxon>
        <taxon>Duplodnaviria</taxon>
        <taxon>Heunggongvirae</taxon>
        <taxon>Uroviricota</taxon>
        <taxon>Caudoviricetes</taxon>
    </lineage>
</organism>
<reference evidence="1" key="1">
    <citation type="journal article" date="2021" name="Proc. Natl. Acad. Sci. U.S.A.">
        <title>A Catalog of Tens of Thousands of Viruses from Human Metagenomes Reveals Hidden Associations with Chronic Diseases.</title>
        <authorList>
            <person name="Tisza M.J."/>
            <person name="Buck C.B."/>
        </authorList>
    </citation>
    <scope>NUCLEOTIDE SEQUENCE</scope>
    <source>
        <strain evidence="1">CtPT18</strain>
    </source>
</reference>
<sequence length="31" mass="3526">MACVPIIACTKFLVSTKKRRIMMIPSYSHIS</sequence>
<proteinExistence type="predicted"/>